<gene>
    <name evidence="2" type="ORF">Dda_7190</name>
</gene>
<name>A0AAD6IX06_DREDA</name>
<reference evidence="2" key="1">
    <citation type="submission" date="2023-01" db="EMBL/GenBank/DDBJ databases">
        <title>The chitinases involved in constricting ring structure development in the nematode-trapping fungus Drechslerella dactyloides.</title>
        <authorList>
            <person name="Wang R."/>
            <person name="Zhang L."/>
            <person name="Tang P."/>
            <person name="Li S."/>
            <person name="Liang L."/>
        </authorList>
    </citation>
    <scope>NUCLEOTIDE SEQUENCE</scope>
    <source>
        <strain evidence="2">YMF1.00031</strain>
    </source>
</reference>
<proteinExistence type="predicted"/>
<organism evidence="2 3">
    <name type="scientific">Drechslerella dactyloides</name>
    <name type="common">Nematode-trapping fungus</name>
    <name type="synonym">Arthrobotrys dactyloides</name>
    <dbReference type="NCBI Taxonomy" id="74499"/>
    <lineage>
        <taxon>Eukaryota</taxon>
        <taxon>Fungi</taxon>
        <taxon>Dikarya</taxon>
        <taxon>Ascomycota</taxon>
        <taxon>Pezizomycotina</taxon>
        <taxon>Orbiliomycetes</taxon>
        <taxon>Orbiliales</taxon>
        <taxon>Orbiliaceae</taxon>
        <taxon>Drechslerella</taxon>
    </lineage>
</organism>
<evidence type="ECO:0000313" key="2">
    <source>
        <dbReference type="EMBL" id="KAJ6258271.1"/>
    </source>
</evidence>
<feature type="chain" id="PRO_5042266662" evidence="1">
    <location>
        <begin position="22"/>
        <end position="429"/>
    </location>
</feature>
<evidence type="ECO:0000313" key="3">
    <source>
        <dbReference type="Proteomes" id="UP001221413"/>
    </source>
</evidence>
<evidence type="ECO:0000256" key="1">
    <source>
        <dbReference type="SAM" id="SignalP"/>
    </source>
</evidence>
<dbReference type="Proteomes" id="UP001221413">
    <property type="component" value="Unassembled WGS sequence"/>
</dbReference>
<accession>A0AAD6IX06</accession>
<feature type="signal peptide" evidence="1">
    <location>
        <begin position="1"/>
        <end position="21"/>
    </location>
</feature>
<keyword evidence="3" id="KW-1185">Reference proteome</keyword>
<keyword evidence="1" id="KW-0732">Signal</keyword>
<dbReference type="AlphaFoldDB" id="A0AAD6IX06"/>
<protein>
    <submittedName>
        <fullName evidence="2">Uncharacterized protein</fullName>
    </submittedName>
</protein>
<sequence>MYPLYRFFWLTICVAIRFTNGGWLDTEVKDWPATGRRICMDAAWNKPEEIVGMETGCLDYGKSFTGPWIGPAVGERELAVDFESGTDTNAYWMLRGDIRPPKDGPPQLDLGQVYQDYLVSIYALPNVMDSKRYWFPGCLTAWQNPDAYKEGDRWDGNSKQALGVVYLENCNPGNPQQDFVWRISNELDSLKGPNDTRIDLRRYSLITLLLTTALAGAAALLQPDADDRPTLAPESYEDRIKFPELGKWWLGVRICLEPDFNPGLQLPESNFGCLWTGVRIGGSPDPFLSTWSFNTTAEERLRNIEELVDAEITKIHNRGGWRARGTRRLPSPAFRNPEPGYEHYLVQIQNLATFEYQFDHCLTWWEPPAELLDSPWDGAGDKAYGLVYVTKCDATSAQQRFIIQAKYEVLPVKAGGQPTPEEVNQLLTE</sequence>
<dbReference type="EMBL" id="JAQGDS010000009">
    <property type="protein sequence ID" value="KAJ6258271.1"/>
    <property type="molecule type" value="Genomic_DNA"/>
</dbReference>
<comment type="caution">
    <text evidence="2">The sequence shown here is derived from an EMBL/GenBank/DDBJ whole genome shotgun (WGS) entry which is preliminary data.</text>
</comment>